<accession>A0A4Z2CVL9</accession>
<dbReference type="EMBL" id="SKCS01000411">
    <property type="protein sequence ID" value="TNN08287.1"/>
    <property type="molecule type" value="Genomic_DNA"/>
</dbReference>
<dbReference type="OrthoDB" id="6221030at2759"/>
<comment type="caution">
    <text evidence="1">The sequence shown here is derived from an EMBL/GenBank/DDBJ whole genome shotgun (WGS) entry which is preliminary data.</text>
</comment>
<organism evidence="1 2">
    <name type="scientific">Schistosoma japonicum</name>
    <name type="common">Blood fluke</name>
    <dbReference type="NCBI Taxonomy" id="6182"/>
    <lineage>
        <taxon>Eukaryota</taxon>
        <taxon>Metazoa</taxon>
        <taxon>Spiralia</taxon>
        <taxon>Lophotrochozoa</taxon>
        <taxon>Platyhelminthes</taxon>
        <taxon>Trematoda</taxon>
        <taxon>Digenea</taxon>
        <taxon>Strigeidida</taxon>
        <taxon>Schistosomatoidea</taxon>
        <taxon>Schistosomatidae</taxon>
        <taxon>Schistosoma</taxon>
    </lineage>
</organism>
<gene>
    <name evidence="1" type="ORF">EWB00_007165</name>
</gene>
<proteinExistence type="predicted"/>
<evidence type="ECO:0000313" key="2">
    <source>
        <dbReference type="Proteomes" id="UP000311919"/>
    </source>
</evidence>
<evidence type="ECO:0000313" key="1">
    <source>
        <dbReference type="EMBL" id="TNN08287.1"/>
    </source>
</evidence>
<name>A0A4Z2CVL9_SCHJA</name>
<dbReference type="STRING" id="6182.A0A4Z2CVL9"/>
<sequence>MCQRPCIPGSAGHPWLSDSKIRFMEVAQRCVTLNEELKNVSHCESAIEYKNKENCTRHTEVIHKTLNIFLTDILSDPTCHPNWPNHLCNVDCINFQEYQTELMKRFGCMDESVLVTRAENLQKLLHSTHHSSNESTLSLDLLTLAFFVSYVRKFQKLPLRSLMISIFEMTTDPVVSHEFYNSLLPEVLSIPDHHQSDYILKFLKKSAPSDCYTLLCKLCSLDSKWTSDTYSVLEFLFDPCLRYVSSTSELSPTHFFTTVVNKFYSDSQEDSNLQKSVIFTNLIIKFLRNYTNYYVCFTSSF</sequence>
<dbReference type="AlphaFoldDB" id="A0A4Z2CVL9"/>
<dbReference type="Proteomes" id="UP000311919">
    <property type="component" value="Unassembled WGS sequence"/>
</dbReference>
<reference evidence="1 2" key="1">
    <citation type="submission" date="2019-03" db="EMBL/GenBank/DDBJ databases">
        <title>An improved genome assembly of the fluke Schistosoma japonicum.</title>
        <authorList>
            <person name="Hu W."/>
            <person name="Luo F."/>
            <person name="Yin M."/>
            <person name="Mo X."/>
            <person name="Sun C."/>
            <person name="Wu Q."/>
            <person name="Zhu B."/>
            <person name="Xiang M."/>
            <person name="Wang J."/>
            <person name="Wang Y."/>
            <person name="Zhang T."/>
            <person name="Xu B."/>
            <person name="Zheng H."/>
            <person name="Feng Z."/>
        </authorList>
    </citation>
    <scope>NUCLEOTIDE SEQUENCE [LARGE SCALE GENOMIC DNA]</scope>
    <source>
        <strain evidence="1">HuSjv2</strain>
        <tissue evidence="1">Worms</tissue>
    </source>
</reference>
<protein>
    <submittedName>
        <fullName evidence="1">Uncharacterized protein</fullName>
    </submittedName>
</protein>
<keyword evidence="2" id="KW-1185">Reference proteome</keyword>